<dbReference type="Pfam" id="PF18998">
    <property type="entry name" value="Flg_new_2"/>
    <property type="match status" value="1"/>
</dbReference>
<proteinExistence type="predicted"/>
<organism evidence="3 4">
    <name type="scientific">Candidatus Marsarchaeota G1 archaeon BE_D</name>
    <dbReference type="NCBI Taxonomy" id="1978156"/>
    <lineage>
        <taxon>Archaea</taxon>
        <taxon>Candidatus Marsarchaeota</taxon>
        <taxon>Candidatus Marsarchaeota group 1</taxon>
    </lineage>
</organism>
<dbReference type="AlphaFoldDB" id="A0A2R6AJE8"/>
<dbReference type="EMBL" id="NEXD01000006">
    <property type="protein sequence ID" value="PSN86463.1"/>
    <property type="molecule type" value="Genomic_DNA"/>
</dbReference>
<keyword evidence="1" id="KW-1133">Transmembrane helix</keyword>
<dbReference type="InterPro" id="IPR044060">
    <property type="entry name" value="Bacterial_rp_domain"/>
</dbReference>
<evidence type="ECO:0000259" key="2">
    <source>
        <dbReference type="Pfam" id="PF18998"/>
    </source>
</evidence>
<accession>A0A2R6AJE8</accession>
<feature type="domain" description="Bacterial repeat" evidence="2">
    <location>
        <begin position="435"/>
        <end position="484"/>
    </location>
</feature>
<keyword evidence="1" id="KW-0472">Membrane</keyword>
<dbReference type="Proteomes" id="UP000240569">
    <property type="component" value="Unassembled WGS sequence"/>
</dbReference>
<evidence type="ECO:0000313" key="3">
    <source>
        <dbReference type="EMBL" id="PSN86463.1"/>
    </source>
</evidence>
<protein>
    <recommendedName>
        <fullName evidence="2">Bacterial repeat domain-containing protein</fullName>
    </recommendedName>
</protein>
<name>A0A2R6AJE8_9ARCH</name>
<reference evidence="3 4" key="1">
    <citation type="submission" date="2017-04" db="EMBL/GenBank/DDBJ databases">
        <title>Novel microbial lineages endemic to geothermal iron-oxide mats fill important gaps in the evolutionary history of Archaea.</title>
        <authorList>
            <person name="Jay Z.J."/>
            <person name="Beam J.P."/>
            <person name="Dlakic M."/>
            <person name="Rusch D.B."/>
            <person name="Kozubal M.A."/>
            <person name="Inskeep W.P."/>
        </authorList>
    </citation>
    <scope>NUCLEOTIDE SEQUENCE [LARGE SCALE GENOMIC DNA]</scope>
    <source>
        <strain evidence="3">BE_D</strain>
    </source>
</reference>
<evidence type="ECO:0000313" key="4">
    <source>
        <dbReference type="Proteomes" id="UP000240569"/>
    </source>
</evidence>
<feature type="transmembrane region" description="Helical" evidence="1">
    <location>
        <begin position="577"/>
        <end position="599"/>
    </location>
</feature>
<evidence type="ECO:0000256" key="1">
    <source>
        <dbReference type="SAM" id="Phobius"/>
    </source>
</evidence>
<keyword evidence="1" id="KW-0812">Transmembrane</keyword>
<gene>
    <name evidence="3" type="ORF">B9Q02_02375</name>
</gene>
<comment type="caution">
    <text evidence="3">The sequence shown here is derived from an EMBL/GenBank/DDBJ whole genome shotgun (WGS) entry which is preliminary data.</text>
</comment>
<sequence>MKKPLIIMILLLFSIQMCFSEGDSTQNVKTVDTNSTMLFDEQLALTFTKNSSTLSVNVTAPAQSDGYGVAYLLNGLSNKGYWYQVGVSWQWFGFQGFAAIFDVWDPNRSAVNAFQGGPALIGLNANDFDTFELSIRFLNNNVIMSVVDLNTSSQASLKERTFGANTFIGNPFSPLYHGYFSGLMTEMYHDKPYYGTEVPAYYTMNFSNEKVWLWMDEFDYTNGSVLFFKSTNIPVTPNYSLSFNGGFESLGTHSFSTGVTTFVNVTALFKLIGSSSQKPTLTLRYFSYTRNVSIPKRLTVPRGTLWSVPTYLVNSNNTRIILEGNSTGVFLSSELLNLSYFEQYSVTLNIKLIGSGTIIPVIYFSSFGENVSQPLIGLSQIWVDSHTYIKFSKITNDSFVEWVAYPNYYYVVRPVNITVVYIEEFFVSIISNILQGGQVQPKSGFYPINTTIELSAHQNKGWVFVAWLGNGSVSYTGSNPQASVVVQSPLFEEALFKPTLSICTSKGISVVYNVSTATSNTVTPDKCVVILVSGKITLQAKPDFPLYTFLGWNGSINSTSTAITLYATQPLFLQVRAGLNLLLITAIVSCILIAVIFALKYAR</sequence>